<keyword evidence="2 5" id="KW-0812">Transmembrane</keyword>
<evidence type="ECO:0000313" key="8">
    <source>
        <dbReference type="EMBL" id="PZV77604.1"/>
    </source>
</evidence>
<dbReference type="Proteomes" id="UP000248917">
    <property type="component" value="Unassembled WGS sequence"/>
</dbReference>
<accession>A0A326RSF8</accession>
<gene>
    <name evidence="8" type="ORF">CLV31_11916</name>
</gene>
<dbReference type="InterPro" id="IPR035952">
    <property type="entry name" value="Rhomboid-like_sf"/>
</dbReference>
<sequence>MYGGFWDNLKNAFTHRDNSLYKLIAINILVFFVVLVFRVLMTISGFGEWYQAGLKYLMMPASLPKLATQPWTVFTYMFLHEGLFHILFNMLFLYWFGLLIHQYLGSRKLANLYILGGIFGAVFYVLIYNLAPYFSASVDSSMMLGASAGVFAIVVGAATLTPNTTFFLLILGPVKIVYIAAFYVILSFANSIGANAGGEIAHLGGALLGYLYIVQLRKGVDLGKPVQKVGLFFEGLFSGKKSKVKVSYRKAKTTSTGSAFGGFKPASESPATANKELISQDEIDRILDKIAEKGYDGLTKEEKRKLFEFSKK</sequence>
<dbReference type="AlphaFoldDB" id="A0A326RSF8"/>
<dbReference type="EMBL" id="QKTX01000019">
    <property type="protein sequence ID" value="PZV77604.1"/>
    <property type="molecule type" value="Genomic_DNA"/>
</dbReference>
<keyword evidence="3 5" id="KW-1133">Transmembrane helix</keyword>
<evidence type="ECO:0000259" key="6">
    <source>
        <dbReference type="Pfam" id="PF01694"/>
    </source>
</evidence>
<feature type="domain" description="Peptidase S54 rhomboid" evidence="6">
    <location>
        <begin position="68"/>
        <end position="216"/>
    </location>
</feature>
<dbReference type="Pfam" id="PF01694">
    <property type="entry name" value="Rhomboid"/>
    <property type="match status" value="1"/>
</dbReference>
<dbReference type="PANTHER" id="PTHR43066:SF11">
    <property type="entry name" value="PEPTIDASE S54 RHOMBOID DOMAIN-CONTAINING PROTEIN"/>
    <property type="match status" value="1"/>
</dbReference>
<evidence type="ECO:0000313" key="9">
    <source>
        <dbReference type="Proteomes" id="UP000248917"/>
    </source>
</evidence>
<evidence type="ECO:0000256" key="4">
    <source>
        <dbReference type="ARBA" id="ARBA00023136"/>
    </source>
</evidence>
<name>A0A326RSF8_9BACT</name>
<feature type="transmembrane region" description="Helical" evidence="5">
    <location>
        <begin position="82"/>
        <end position="100"/>
    </location>
</feature>
<organism evidence="8 9">
    <name type="scientific">Algoriphagus aquaeductus</name>
    <dbReference type="NCBI Taxonomy" id="475299"/>
    <lineage>
        <taxon>Bacteria</taxon>
        <taxon>Pseudomonadati</taxon>
        <taxon>Bacteroidota</taxon>
        <taxon>Cytophagia</taxon>
        <taxon>Cytophagales</taxon>
        <taxon>Cyclobacteriaceae</taxon>
        <taxon>Algoriphagus</taxon>
    </lineage>
</organism>
<dbReference type="RefSeq" id="WP_111394699.1">
    <property type="nucleotide sequence ID" value="NZ_QKTX01000019.1"/>
</dbReference>
<comment type="caution">
    <text evidence="8">The sequence shown here is derived from an EMBL/GenBank/DDBJ whole genome shotgun (WGS) entry which is preliminary data.</text>
</comment>
<feature type="transmembrane region" description="Helical" evidence="5">
    <location>
        <begin position="20"/>
        <end position="41"/>
    </location>
</feature>
<dbReference type="SUPFAM" id="SSF144091">
    <property type="entry name" value="Rhomboid-like"/>
    <property type="match status" value="1"/>
</dbReference>
<reference evidence="8 9" key="1">
    <citation type="submission" date="2018-06" db="EMBL/GenBank/DDBJ databases">
        <title>Genomic Encyclopedia of Archaeal and Bacterial Type Strains, Phase II (KMG-II): from individual species to whole genera.</title>
        <authorList>
            <person name="Goeker M."/>
        </authorList>
    </citation>
    <scope>NUCLEOTIDE SEQUENCE [LARGE SCALE GENOMIC DNA]</scope>
    <source>
        <strain evidence="8 9">T4</strain>
    </source>
</reference>
<keyword evidence="9" id="KW-1185">Reference proteome</keyword>
<dbReference type="InterPro" id="IPR046483">
    <property type="entry name" value="DUF6576"/>
</dbReference>
<dbReference type="GO" id="GO:0004252">
    <property type="term" value="F:serine-type endopeptidase activity"/>
    <property type="evidence" value="ECO:0007669"/>
    <property type="project" value="InterPro"/>
</dbReference>
<dbReference type="PANTHER" id="PTHR43066">
    <property type="entry name" value="RHOMBOID-RELATED PROTEIN"/>
    <property type="match status" value="1"/>
</dbReference>
<proteinExistence type="predicted"/>
<comment type="subcellular location">
    <subcellularLocation>
        <location evidence="1">Membrane</location>
        <topology evidence="1">Multi-pass membrane protein</topology>
    </subcellularLocation>
</comment>
<evidence type="ECO:0000256" key="5">
    <source>
        <dbReference type="SAM" id="Phobius"/>
    </source>
</evidence>
<feature type="transmembrane region" description="Helical" evidence="5">
    <location>
        <begin position="112"/>
        <end position="131"/>
    </location>
</feature>
<feature type="transmembrane region" description="Helical" evidence="5">
    <location>
        <begin position="167"/>
        <end position="186"/>
    </location>
</feature>
<feature type="transmembrane region" description="Helical" evidence="5">
    <location>
        <begin position="192"/>
        <end position="214"/>
    </location>
</feature>
<dbReference type="Pfam" id="PF20216">
    <property type="entry name" value="DUF6576"/>
    <property type="match status" value="1"/>
</dbReference>
<evidence type="ECO:0000256" key="3">
    <source>
        <dbReference type="ARBA" id="ARBA00022989"/>
    </source>
</evidence>
<protein>
    <submittedName>
        <fullName evidence="8">Membrane associated rhomboid family serine protease</fullName>
    </submittedName>
</protein>
<dbReference type="InterPro" id="IPR022764">
    <property type="entry name" value="Peptidase_S54_rhomboid_dom"/>
</dbReference>
<dbReference type="GO" id="GO:0006508">
    <property type="term" value="P:proteolysis"/>
    <property type="evidence" value="ECO:0007669"/>
    <property type="project" value="UniProtKB-KW"/>
</dbReference>
<keyword evidence="4 5" id="KW-0472">Membrane</keyword>
<evidence type="ECO:0000256" key="1">
    <source>
        <dbReference type="ARBA" id="ARBA00004141"/>
    </source>
</evidence>
<evidence type="ECO:0000256" key="2">
    <source>
        <dbReference type="ARBA" id="ARBA00022692"/>
    </source>
</evidence>
<keyword evidence="8" id="KW-0645">Protease</keyword>
<feature type="domain" description="DUF6576" evidence="7">
    <location>
        <begin position="279"/>
        <end position="312"/>
    </location>
</feature>
<dbReference type="GO" id="GO:0016020">
    <property type="term" value="C:membrane"/>
    <property type="evidence" value="ECO:0007669"/>
    <property type="project" value="UniProtKB-SubCell"/>
</dbReference>
<keyword evidence="8" id="KW-0378">Hydrolase</keyword>
<feature type="transmembrane region" description="Helical" evidence="5">
    <location>
        <begin position="143"/>
        <end position="160"/>
    </location>
</feature>
<dbReference type="OrthoDB" id="680602at2"/>
<dbReference type="Gene3D" id="1.20.1540.10">
    <property type="entry name" value="Rhomboid-like"/>
    <property type="match status" value="1"/>
</dbReference>
<evidence type="ECO:0000259" key="7">
    <source>
        <dbReference type="Pfam" id="PF20216"/>
    </source>
</evidence>